<dbReference type="Gene3D" id="3.40.50.2000">
    <property type="entry name" value="Glycogen Phosphorylase B"/>
    <property type="match status" value="2"/>
</dbReference>
<dbReference type="Proteomes" id="UP000093173">
    <property type="component" value="Unassembled WGS sequence"/>
</dbReference>
<dbReference type="GO" id="GO:0016757">
    <property type="term" value="F:glycosyltransferase activity"/>
    <property type="evidence" value="ECO:0007669"/>
    <property type="project" value="InterPro"/>
</dbReference>
<evidence type="ECO:0000259" key="1">
    <source>
        <dbReference type="Pfam" id="PF00534"/>
    </source>
</evidence>
<sequence>MKLAKNILFVHCGNDDHKGNENSLLGIIANIDRARFTPFILTNSSLLHEKMRQMGIHSELEPFSILLGWSSPRFNIRQWLTQVKYAKAYIAKANIDLIHVNSGAPCQWMYTVAKVTNTPMITQLHSDYSARERITLGLHHSPRIIAVSKSITHQLIKEGYPQARLSIVPNGIDVDRLEKQGAVDIKAQLDIGDDAFTFVTVCSLVHRKGVDRLLLAMRHLVMEYPHVHLVVIGNGPQREQLEQQTDYLYLSDNVHFVGVQRYVQSWLKGGNAFVSGARKEAFSLAIAEAALAGLPIIAPYEGGVPEILEHKKTAIFYKNTSGTCPILNAMRAVVKNPKSAQAIGLHAKEHISNNHTAVQNIRAIEKIYTKAMADNTNDTVNLVAPSWVSLNPIKTFLADRFA</sequence>
<name>A0A1B9QZF0_9VIBR</name>
<organism evidence="3 4">
    <name type="scientific">Vibrio genomosp. F10</name>
    <dbReference type="NCBI Taxonomy" id="723171"/>
    <lineage>
        <taxon>Bacteria</taxon>
        <taxon>Pseudomonadati</taxon>
        <taxon>Pseudomonadota</taxon>
        <taxon>Gammaproteobacteria</taxon>
        <taxon>Vibrionales</taxon>
        <taxon>Vibrionaceae</taxon>
        <taxon>Vibrio</taxon>
    </lineage>
</organism>
<dbReference type="PANTHER" id="PTHR45947:SF3">
    <property type="entry name" value="SULFOQUINOVOSYL TRANSFERASE SQD2"/>
    <property type="match status" value="1"/>
</dbReference>
<accession>A0A1B9QZF0</accession>
<evidence type="ECO:0000259" key="2">
    <source>
        <dbReference type="Pfam" id="PF13439"/>
    </source>
</evidence>
<dbReference type="InterPro" id="IPR001296">
    <property type="entry name" value="Glyco_trans_1"/>
</dbReference>
<dbReference type="Pfam" id="PF13439">
    <property type="entry name" value="Glyco_transf_4"/>
    <property type="match status" value="1"/>
</dbReference>
<reference evidence="4" key="1">
    <citation type="submission" date="2016-06" db="EMBL/GenBank/DDBJ databases">
        <authorList>
            <person name="Hehemann J.-H."/>
            <person name="Arevalo P."/>
            <person name="Datta M.S."/>
            <person name="Polz M.F."/>
        </authorList>
    </citation>
    <scope>NUCLEOTIDE SEQUENCE [LARGE SCALE GENOMIC DNA]</scope>
    <source>
        <strain evidence="4">9CSC122</strain>
    </source>
</reference>
<keyword evidence="4" id="KW-1185">Reference proteome</keyword>
<evidence type="ECO:0000313" key="3">
    <source>
        <dbReference type="EMBL" id="OCH76584.1"/>
    </source>
</evidence>
<dbReference type="RefSeq" id="WP_065576720.1">
    <property type="nucleotide sequence ID" value="NZ_JBNGCH010000438.1"/>
</dbReference>
<gene>
    <name evidence="3" type="ORF">A6E14_01435</name>
</gene>
<comment type="caution">
    <text evidence="3">The sequence shown here is derived from an EMBL/GenBank/DDBJ whole genome shotgun (WGS) entry which is preliminary data.</text>
</comment>
<dbReference type="CDD" id="cd03811">
    <property type="entry name" value="GT4_GT28_WabH-like"/>
    <property type="match status" value="1"/>
</dbReference>
<dbReference type="PANTHER" id="PTHR45947">
    <property type="entry name" value="SULFOQUINOVOSYL TRANSFERASE SQD2"/>
    <property type="match status" value="1"/>
</dbReference>
<dbReference type="Pfam" id="PF00534">
    <property type="entry name" value="Glycos_transf_1"/>
    <property type="match status" value="1"/>
</dbReference>
<dbReference type="SUPFAM" id="SSF53756">
    <property type="entry name" value="UDP-Glycosyltransferase/glycogen phosphorylase"/>
    <property type="match status" value="1"/>
</dbReference>
<dbReference type="EMBL" id="MAJZ01000438">
    <property type="protein sequence ID" value="OCH76584.1"/>
    <property type="molecule type" value="Genomic_DNA"/>
</dbReference>
<evidence type="ECO:0008006" key="5">
    <source>
        <dbReference type="Google" id="ProtNLM"/>
    </source>
</evidence>
<dbReference type="AlphaFoldDB" id="A0A1B9QZF0"/>
<feature type="domain" description="Glycosyl transferase family 1" evidence="1">
    <location>
        <begin position="185"/>
        <end position="349"/>
    </location>
</feature>
<feature type="domain" description="Glycosyltransferase subfamily 4-like N-terminal" evidence="2">
    <location>
        <begin position="75"/>
        <end position="176"/>
    </location>
</feature>
<proteinExistence type="predicted"/>
<evidence type="ECO:0000313" key="4">
    <source>
        <dbReference type="Proteomes" id="UP000093173"/>
    </source>
</evidence>
<dbReference type="InterPro" id="IPR050194">
    <property type="entry name" value="Glycosyltransferase_grp1"/>
</dbReference>
<protein>
    <recommendedName>
        <fullName evidence="5">Glycosyl transferase</fullName>
    </recommendedName>
</protein>
<dbReference type="InterPro" id="IPR028098">
    <property type="entry name" value="Glyco_trans_4-like_N"/>
</dbReference>